<dbReference type="Gene3D" id="6.10.140.2220">
    <property type="match status" value="2"/>
</dbReference>
<evidence type="ECO:0000256" key="1">
    <source>
        <dbReference type="ARBA" id="ARBA00022723"/>
    </source>
</evidence>
<dbReference type="Pfam" id="PF01753">
    <property type="entry name" value="zf-MYND"/>
    <property type="match status" value="2"/>
</dbReference>
<evidence type="ECO:0000313" key="7">
    <source>
        <dbReference type="EMBL" id="PSC67320.1"/>
    </source>
</evidence>
<feature type="domain" description="MYND-type" evidence="6">
    <location>
        <begin position="419"/>
        <end position="481"/>
    </location>
</feature>
<proteinExistence type="predicted"/>
<evidence type="ECO:0000256" key="5">
    <source>
        <dbReference type="SAM" id="MobiDB-lite"/>
    </source>
</evidence>
<feature type="region of interest" description="Disordered" evidence="5">
    <location>
        <begin position="488"/>
        <end position="533"/>
    </location>
</feature>
<keyword evidence="8" id="KW-1185">Reference proteome</keyword>
<keyword evidence="2 4" id="KW-0863">Zinc-finger</keyword>
<evidence type="ECO:0000256" key="3">
    <source>
        <dbReference type="ARBA" id="ARBA00022833"/>
    </source>
</evidence>
<dbReference type="InterPro" id="IPR024119">
    <property type="entry name" value="TF_DEAF-1"/>
</dbReference>
<dbReference type="EMBL" id="LHPF02000065">
    <property type="protein sequence ID" value="PSC67320.1"/>
    <property type="molecule type" value="Genomic_DNA"/>
</dbReference>
<dbReference type="OrthoDB" id="550206at2759"/>
<evidence type="ECO:0000313" key="8">
    <source>
        <dbReference type="Proteomes" id="UP000239649"/>
    </source>
</evidence>
<protein>
    <recommendedName>
        <fullName evidence="6">MYND-type domain-containing protein</fullName>
    </recommendedName>
</protein>
<dbReference type="PANTHER" id="PTHR10237">
    <property type="entry name" value="DEFORMED EPIDERMAL AUTOREGULATORY FACTOR 1 HOMOLOG SUPPRESSIN"/>
    <property type="match status" value="1"/>
</dbReference>
<evidence type="ECO:0000256" key="2">
    <source>
        <dbReference type="ARBA" id="ARBA00022771"/>
    </source>
</evidence>
<dbReference type="PROSITE" id="PS01360">
    <property type="entry name" value="ZF_MYND_1"/>
    <property type="match status" value="1"/>
</dbReference>
<reference evidence="7 8" key="1">
    <citation type="journal article" date="2018" name="Plant J.">
        <title>Genome sequences of Chlorella sorokiniana UTEX 1602 and Micractinium conductrix SAG 241.80: implications to maltose excretion by a green alga.</title>
        <authorList>
            <person name="Arriola M.B."/>
            <person name="Velmurugan N."/>
            <person name="Zhang Y."/>
            <person name="Plunkett M.H."/>
            <person name="Hondzo H."/>
            <person name="Barney B.M."/>
        </authorList>
    </citation>
    <scope>NUCLEOTIDE SEQUENCE [LARGE SCALE GENOMIC DNA]</scope>
    <source>
        <strain evidence="7 8">SAG 241.80</strain>
    </source>
</reference>
<dbReference type="GO" id="GO:0005634">
    <property type="term" value="C:nucleus"/>
    <property type="evidence" value="ECO:0007669"/>
    <property type="project" value="TreeGrafter"/>
</dbReference>
<name>A0A2P6UZP9_9CHLO</name>
<comment type="caution">
    <text evidence="7">The sequence shown here is derived from an EMBL/GenBank/DDBJ whole genome shotgun (WGS) entry which is preliminary data.</text>
</comment>
<accession>A0A2P6UZP9</accession>
<keyword evidence="3" id="KW-0862">Zinc</keyword>
<gene>
    <name evidence="7" type="ORF">C2E20_8994</name>
</gene>
<organism evidence="7 8">
    <name type="scientific">Micractinium conductrix</name>
    <dbReference type="NCBI Taxonomy" id="554055"/>
    <lineage>
        <taxon>Eukaryota</taxon>
        <taxon>Viridiplantae</taxon>
        <taxon>Chlorophyta</taxon>
        <taxon>core chlorophytes</taxon>
        <taxon>Trebouxiophyceae</taxon>
        <taxon>Chlorellales</taxon>
        <taxon>Chlorellaceae</taxon>
        <taxon>Chlorella clade</taxon>
        <taxon>Micractinium</taxon>
    </lineage>
</organism>
<dbReference type="GO" id="GO:0000981">
    <property type="term" value="F:DNA-binding transcription factor activity, RNA polymerase II-specific"/>
    <property type="evidence" value="ECO:0007669"/>
    <property type="project" value="TreeGrafter"/>
</dbReference>
<keyword evidence="1" id="KW-0479">Metal-binding</keyword>
<dbReference type="InterPro" id="IPR002893">
    <property type="entry name" value="Znf_MYND"/>
</dbReference>
<dbReference type="PROSITE" id="PS50865">
    <property type="entry name" value="ZF_MYND_2"/>
    <property type="match status" value="2"/>
</dbReference>
<evidence type="ECO:0000256" key="4">
    <source>
        <dbReference type="PROSITE-ProRule" id="PRU00134"/>
    </source>
</evidence>
<evidence type="ECO:0000259" key="6">
    <source>
        <dbReference type="PROSITE" id="PS50865"/>
    </source>
</evidence>
<feature type="domain" description="MYND-type" evidence="6">
    <location>
        <begin position="521"/>
        <end position="562"/>
    </location>
</feature>
<dbReference type="PANTHER" id="PTHR10237:SF14">
    <property type="entry name" value="MYND-TYPE DOMAIN-CONTAINING PROTEIN"/>
    <property type="match status" value="1"/>
</dbReference>
<dbReference type="AlphaFoldDB" id="A0A2P6UZP9"/>
<dbReference type="GO" id="GO:0008270">
    <property type="term" value="F:zinc ion binding"/>
    <property type="evidence" value="ECO:0007669"/>
    <property type="project" value="UniProtKB-KW"/>
</dbReference>
<sequence>MKALIETMKDCISHCQVSPGRWDYHRLAGVVAAQQLAEALAAADPALPATEDKLQVLNNLLVPFGTWLSPALGYGGLAGALHPPGLGGPRAVPVVPAPHCVEPGCEPRGGGAAAAGQQEIKDSAAALTDHLRKVAEKGMAPQHAQSVDDCLETLADLLRYLGHPAVEAAKKAAWRAELPAALLMLAQDPVEAWGVVNHEPYLEEEEEDEEGEEEAEEGGDALRYFLPCSLNIVRLLGALTQRTGHPTRTMMKQGDLLMHTGAYEVLLCLLETACHMTFTDKYAQVSLEPQESGAAMLRNLLALVGYGTMFVSQEAIEEWREAGPTSSACPHFCSSTCQSSARATIGRQGMIRKLAGALQVATLELSIPGNMARQDEPRAQHGVGPMEARPRIAQVTGPGGMPLDIYEVSMTLRDYHRKCAKCGRNEEQLAAAQQAQQPGPSTSAQAPTHKHLLRTCTACRRVWYCGVECQRAHWSTHKPVCKRYQRHDDEEEEEEEEAEGEEEEVGEGAAAAEEGSSSQRCAGCGRRAEEGPPLRECSACHRAAYCGAECQRQHWRQHKPLCKQHQREQQAAQ</sequence>
<dbReference type="Proteomes" id="UP000239649">
    <property type="component" value="Unassembled WGS sequence"/>
</dbReference>
<feature type="compositionally biased region" description="Acidic residues" evidence="5">
    <location>
        <begin position="489"/>
        <end position="506"/>
    </location>
</feature>
<dbReference type="SUPFAM" id="SSF144232">
    <property type="entry name" value="HIT/MYND zinc finger-like"/>
    <property type="match status" value="2"/>
</dbReference>